<dbReference type="EMBL" id="RFFG01000036">
    <property type="protein sequence ID" value="RMI42095.1"/>
    <property type="molecule type" value="Genomic_DNA"/>
</dbReference>
<feature type="region of interest" description="Disordered" evidence="1">
    <location>
        <begin position="75"/>
        <end position="99"/>
    </location>
</feature>
<evidence type="ECO:0000256" key="1">
    <source>
        <dbReference type="SAM" id="MobiDB-lite"/>
    </source>
</evidence>
<keyword evidence="4" id="KW-1185">Reference proteome</keyword>
<sequence length="489" mass="52709">MSTTQRLGRAYATREIDELRRSMAAHGASPLQIAAVISAIQQVPLRAALRLALGLTQQAVADLYNQRWPSTRPKTGKNVGYWEQWQGPGSPPSTSTREPSYTDLLRLADLYDCRLEDLLTGPPLAAEAVGAIRAITDEASAGSDEGDITKRRTLLQSGLYAAAAGFLPDARTEPGGRVTVPVLDLVATTVRHAQRLDDRGSGARAYVADQASVVDRMLRRDTYDTATGQALAACLAQLSQTTGFMFYDAGLDPGARRWYQAGLRAAKAADDAPLTASILSLMSNQAAGTGNPAEAIDLADAARRSARSAPPLVRSLIAARACLAHAADGDTDTFNRTRDDAFTLFNLGMDHTEPVPSWAYYISETELEAIVGRGMVTLARRTSSTRPQQGLLQDATRLLAGRALTDDPDYDRSGLRHSAWLALAHARAREPERAVLATRAALRRAPSVRSLRGDQLLRSVRGELAGLSDKREVGDTTRMLDQYLSSTSV</sequence>
<gene>
    <name evidence="3" type="ORF">EBO15_20810</name>
</gene>
<evidence type="ECO:0000313" key="3">
    <source>
        <dbReference type="EMBL" id="RMI42095.1"/>
    </source>
</evidence>
<evidence type="ECO:0000313" key="4">
    <source>
        <dbReference type="Proteomes" id="UP000282674"/>
    </source>
</evidence>
<proteinExistence type="predicted"/>
<dbReference type="GO" id="GO:0003677">
    <property type="term" value="F:DNA binding"/>
    <property type="evidence" value="ECO:0007669"/>
    <property type="project" value="InterPro"/>
</dbReference>
<accession>A0A3M2M102</accession>
<name>A0A3M2M102_9ACTN</name>
<dbReference type="InterPro" id="IPR001387">
    <property type="entry name" value="Cro/C1-type_HTH"/>
</dbReference>
<dbReference type="InterPro" id="IPR010982">
    <property type="entry name" value="Lambda_DNA-bd_dom_sf"/>
</dbReference>
<feature type="domain" description="HTH cro/C1-type" evidence="2">
    <location>
        <begin position="97"/>
        <end position="118"/>
    </location>
</feature>
<evidence type="ECO:0000259" key="2">
    <source>
        <dbReference type="PROSITE" id="PS50943"/>
    </source>
</evidence>
<reference evidence="3 4" key="1">
    <citation type="submission" date="2018-10" db="EMBL/GenBank/DDBJ databases">
        <title>Isolation from soil.</title>
        <authorList>
            <person name="Hu J."/>
        </authorList>
    </citation>
    <scope>NUCLEOTIDE SEQUENCE [LARGE SCALE GENOMIC DNA]</scope>
    <source>
        <strain evidence="3 4">NEAU-Ht49</strain>
    </source>
</reference>
<dbReference type="OrthoDB" id="4074704at2"/>
<dbReference type="Gene3D" id="1.10.260.40">
    <property type="entry name" value="lambda repressor-like DNA-binding domains"/>
    <property type="match status" value="1"/>
</dbReference>
<comment type="caution">
    <text evidence="3">The sequence shown here is derived from an EMBL/GenBank/DDBJ whole genome shotgun (WGS) entry which is preliminary data.</text>
</comment>
<dbReference type="Proteomes" id="UP000282674">
    <property type="component" value="Unassembled WGS sequence"/>
</dbReference>
<protein>
    <recommendedName>
        <fullName evidence="2">HTH cro/C1-type domain-containing protein</fullName>
    </recommendedName>
</protein>
<dbReference type="PROSITE" id="PS50943">
    <property type="entry name" value="HTH_CROC1"/>
    <property type="match status" value="1"/>
</dbReference>
<dbReference type="AlphaFoldDB" id="A0A3M2M102"/>
<dbReference type="RefSeq" id="WP_122196089.1">
    <property type="nucleotide sequence ID" value="NZ_JBHSKC010000031.1"/>
</dbReference>
<organism evidence="3 4">
    <name type="scientific">Actinomadura harenae</name>
    <dbReference type="NCBI Taxonomy" id="2483351"/>
    <lineage>
        <taxon>Bacteria</taxon>
        <taxon>Bacillati</taxon>
        <taxon>Actinomycetota</taxon>
        <taxon>Actinomycetes</taxon>
        <taxon>Streptosporangiales</taxon>
        <taxon>Thermomonosporaceae</taxon>
        <taxon>Actinomadura</taxon>
    </lineage>
</organism>